<dbReference type="AlphaFoldDB" id="A0A0G3XHF9"/>
<dbReference type="InterPro" id="IPR039425">
    <property type="entry name" value="RNA_pol_sigma-70-like"/>
</dbReference>
<evidence type="ECO:0000256" key="2">
    <source>
        <dbReference type="ARBA" id="ARBA00023015"/>
    </source>
</evidence>
<dbReference type="Gene3D" id="1.10.10.10">
    <property type="entry name" value="Winged helix-like DNA-binding domain superfamily/Winged helix DNA-binding domain"/>
    <property type="match status" value="1"/>
</dbReference>
<dbReference type="OrthoDB" id="9784272at2"/>
<accession>A0A0G3XHF9</accession>
<dbReference type="InterPro" id="IPR013249">
    <property type="entry name" value="RNA_pol_sigma70_r4_t2"/>
</dbReference>
<sequence length="190" mass="21064">MDAAASKEPSENRTKLALALAEVAHGNRSSLKTVYDLTSAKLFGVIVRIERDRESAEDVLQDVYVKVWRRAGRFDPDRASPITWLCAIARNAAIDSRRRTGRETPMDEDALPEIEDDAALADEVLCDLEDADRVQQCLEGLQTDHRRSIRLAFFDGLSHSELAERVGVPLGTMKSWIRRGLASLKGCLGG</sequence>
<dbReference type="RefSeq" id="WP_047820711.1">
    <property type="nucleotide sequence ID" value="NZ_CP011770.1"/>
</dbReference>
<dbReference type="GO" id="GO:0003677">
    <property type="term" value="F:DNA binding"/>
    <property type="evidence" value="ECO:0007669"/>
    <property type="project" value="UniProtKB-KW"/>
</dbReference>
<gene>
    <name evidence="7" type="ORF">AB433_08655</name>
</gene>
<keyword evidence="3 6" id="KW-0731">Sigma factor</keyword>
<dbReference type="PATRIC" id="fig|1348774.3.peg.1814"/>
<dbReference type="GO" id="GO:0006352">
    <property type="term" value="P:DNA-templated transcription initiation"/>
    <property type="evidence" value="ECO:0007669"/>
    <property type="project" value="InterPro"/>
</dbReference>
<keyword evidence="8" id="KW-1185">Reference proteome</keyword>
<name>A0A0G3XHF9_9SPHN</name>
<dbReference type="Gene3D" id="1.10.1740.10">
    <property type="match status" value="1"/>
</dbReference>
<dbReference type="Pfam" id="PF08281">
    <property type="entry name" value="Sigma70_r4_2"/>
    <property type="match status" value="1"/>
</dbReference>
<dbReference type="NCBIfam" id="TIGR02937">
    <property type="entry name" value="sigma70-ECF"/>
    <property type="match status" value="1"/>
</dbReference>
<dbReference type="Proteomes" id="UP000035287">
    <property type="component" value="Chromosome"/>
</dbReference>
<reference evidence="7 8" key="1">
    <citation type="submission" date="2015-06" db="EMBL/GenBank/DDBJ databases">
        <authorList>
            <person name="Zeng Y."/>
            <person name="Huang Y."/>
        </authorList>
    </citation>
    <scope>NUCLEOTIDE SEQUENCE [LARGE SCALE GENOMIC DNA]</scope>
    <source>
        <strain evidence="7 8">PQ-2</strain>
    </source>
</reference>
<proteinExistence type="inferred from homology"/>
<dbReference type="InterPro" id="IPR014284">
    <property type="entry name" value="RNA_pol_sigma-70_dom"/>
</dbReference>
<evidence type="ECO:0000256" key="5">
    <source>
        <dbReference type="ARBA" id="ARBA00023163"/>
    </source>
</evidence>
<dbReference type="PANTHER" id="PTHR43133">
    <property type="entry name" value="RNA POLYMERASE ECF-TYPE SIGMA FACTO"/>
    <property type="match status" value="1"/>
</dbReference>
<dbReference type="KEGG" id="cna:AB433_08655"/>
<evidence type="ECO:0000313" key="7">
    <source>
        <dbReference type="EMBL" id="AKM10031.1"/>
    </source>
</evidence>
<dbReference type="InterPro" id="IPR007627">
    <property type="entry name" value="RNA_pol_sigma70_r2"/>
</dbReference>
<dbReference type="InterPro" id="IPR013324">
    <property type="entry name" value="RNA_pol_sigma_r3/r4-like"/>
</dbReference>
<dbReference type="PANTHER" id="PTHR43133:SF62">
    <property type="entry name" value="RNA POLYMERASE SIGMA FACTOR SIGZ"/>
    <property type="match status" value="1"/>
</dbReference>
<evidence type="ECO:0000256" key="3">
    <source>
        <dbReference type="ARBA" id="ARBA00023082"/>
    </source>
</evidence>
<dbReference type="Pfam" id="PF04542">
    <property type="entry name" value="Sigma70_r2"/>
    <property type="match status" value="1"/>
</dbReference>
<dbReference type="SUPFAM" id="SSF88659">
    <property type="entry name" value="Sigma3 and sigma4 domains of RNA polymerase sigma factors"/>
    <property type="match status" value="1"/>
</dbReference>
<keyword evidence="2 6" id="KW-0805">Transcription regulation</keyword>
<dbReference type="SUPFAM" id="SSF88946">
    <property type="entry name" value="Sigma2 domain of RNA polymerase sigma factors"/>
    <property type="match status" value="1"/>
</dbReference>
<organism evidence="7 8">
    <name type="scientific">Croceicoccus naphthovorans</name>
    <dbReference type="NCBI Taxonomy" id="1348774"/>
    <lineage>
        <taxon>Bacteria</taxon>
        <taxon>Pseudomonadati</taxon>
        <taxon>Pseudomonadota</taxon>
        <taxon>Alphaproteobacteria</taxon>
        <taxon>Sphingomonadales</taxon>
        <taxon>Erythrobacteraceae</taxon>
        <taxon>Croceicoccus</taxon>
    </lineage>
</organism>
<comment type="similarity">
    <text evidence="1 6">Belongs to the sigma-70 factor family. ECF subfamily.</text>
</comment>
<dbReference type="PROSITE" id="PS01063">
    <property type="entry name" value="SIGMA70_ECF"/>
    <property type="match status" value="1"/>
</dbReference>
<evidence type="ECO:0000313" key="8">
    <source>
        <dbReference type="Proteomes" id="UP000035287"/>
    </source>
</evidence>
<dbReference type="CDD" id="cd06171">
    <property type="entry name" value="Sigma70_r4"/>
    <property type="match status" value="1"/>
</dbReference>
<dbReference type="InterPro" id="IPR000838">
    <property type="entry name" value="RNA_pol_sigma70_ECF_CS"/>
</dbReference>
<dbReference type="STRING" id="1348774.AB433_08655"/>
<dbReference type="InterPro" id="IPR013325">
    <property type="entry name" value="RNA_pol_sigma_r2"/>
</dbReference>
<evidence type="ECO:0000256" key="4">
    <source>
        <dbReference type="ARBA" id="ARBA00023125"/>
    </source>
</evidence>
<keyword evidence="4 6" id="KW-0238">DNA-binding</keyword>
<dbReference type="InterPro" id="IPR036388">
    <property type="entry name" value="WH-like_DNA-bd_sf"/>
</dbReference>
<evidence type="ECO:0000256" key="6">
    <source>
        <dbReference type="RuleBase" id="RU000716"/>
    </source>
</evidence>
<dbReference type="GO" id="GO:0016987">
    <property type="term" value="F:sigma factor activity"/>
    <property type="evidence" value="ECO:0007669"/>
    <property type="project" value="UniProtKB-KW"/>
</dbReference>
<keyword evidence="5 6" id="KW-0804">Transcription</keyword>
<evidence type="ECO:0000256" key="1">
    <source>
        <dbReference type="ARBA" id="ARBA00010641"/>
    </source>
</evidence>
<protein>
    <recommendedName>
        <fullName evidence="6">RNA polymerase sigma factor</fullName>
    </recommendedName>
</protein>
<dbReference type="EMBL" id="CP011770">
    <property type="protein sequence ID" value="AKM10031.1"/>
    <property type="molecule type" value="Genomic_DNA"/>
</dbReference>